<dbReference type="AlphaFoldDB" id="A0A518H353"/>
<organism evidence="1 2">
    <name type="scientific">Tautonia plasticadhaerens</name>
    <dbReference type="NCBI Taxonomy" id="2527974"/>
    <lineage>
        <taxon>Bacteria</taxon>
        <taxon>Pseudomonadati</taxon>
        <taxon>Planctomycetota</taxon>
        <taxon>Planctomycetia</taxon>
        <taxon>Isosphaerales</taxon>
        <taxon>Isosphaeraceae</taxon>
        <taxon>Tautonia</taxon>
    </lineage>
</organism>
<accession>A0A518H353</accession>
<dbReference type="Proteomes" id="UP000317835">
    <property type="component" value="Chromosome"/>
</dbReference>
<dbReference type="KEGG" id="tpla:ElP_31600"/>
<evidence type="ECO:0000313" key="2">
    <source>
        <dbReference type="Proteomes" id="UP000317835"/>
    </source>
</evidence>
<proteinExistence type="predicted"/>
<name>A0A518H353_9BACT</name>
<reference evidence="1 2" key="1">
    <citation type="submission" date="2019-02" db="EMBL/GenBank/DDBJ databases">
        <title>Deep-cultivation of Planctomycetes and their phenomic and genomic characterization uncovers novel biology.</title>
        <authorList>
            <person name="Wiegand S."/>
            <person name="Jogler M."/>
            <person name="Boedeker C."/>
            <person name="Pinto D."/>
            <person name="Vollmers J."/>
            <person name="Rivas-Marin E."/>
            <person name="Kohn T."/>
            <person name="Peeters S.H."/>
            <person name="Heuer A."/>
            <person name="Rast P."/>
            <person name="Oberbeckmann S."/>
            <person name="Bunk B."/>
            <person name="Jeske O."/>
            <person name="Meyerdierks A."/>
            <person name="Storesund J.E."/>
            <person name="Kallscheuer N."/>
            <person name="Luecker S."/>
            <person name="Lage O.M."/>
            <person name="Pohl T."/>
            <person name="Merkel B.J."/>
            <person name="Hornburger P."/>
            <person name="Mueller R.-W."/>
            <person name="Bruemmer F."/>
            <person name="Labrenz M."/>
            <person name="Spormann A.M."/>
            <person name="Op den Camp H."/>
            <person name="Overmann J."/>
            <person name="Amann R."/>
            <person name="Jetten M.S.M."/>
            <person name="Mascher T."/>
            <person name="Medema M.H."/>
            <person name="Devos D.P."/>
            <person name="Kaster A.-K."/>
            <person name="Ovreas L."/>
            <person name="Rohde M."/>
            <person name="Galperin M.Y."/>
            <person name="Jogler C."/>
        </authorList>
    </citation>
    <scope>NUCLEOTIDE SEQUENCE [LARGE SCALE GENOMIC DNA]</scope>
    <source>
        <strain evidence="1 2">ElP</strain>
    </source>
</reference>
<keyword evidence="2" id="KW-1185">Reference proteome</keyword>
<sequence length="71" mass="8226">MSDRHNTLLWMKDLIEHMRHCQEQLQWASDGPSESFLTEAMLVDLTECRTLCERLRSGRSPKPSAYHPSPA</sequence>
<protein>
    <submittedName>
        <fullName evidence="1">Uncharacterized protein</fullName>
    </submittedName>
</protein>
<evidence type="ECO:0000313" key="1">
    <source>
        <dbReference type="EMBL" id="QDV35257.1"/>
    </source>
</evidence>
<dbReference type="OrthoDB" id="287513at2"/>
<gene>
    <name evidence="1" type="ORF">ElP_31600</name>
</gene>
<dbReference type="EMBL" id="CP036426">
    <property type="protein sequence ID" value="QDV35257.1"/>
    <property type="molecule type" value="Genomic_DNA"/>
</dbReference>
<dbReference type="RefSeq" id="WP_145270735.1">
    <property type="nucleotide sequence ID" value="NZ_CP036426.1"/>
</dbReference>